<evidence type="ECO:0000256" key="5">
    <source>
        <dbReference type="ARBA" id="ARBA00022801"/>
    </source>
</evidence>
<evidence type="ECO:0000313" key="15">
    <source>
        <dbReference type="Proteomes" id="UP000309819"/>
    </source>
</evidence>
<evidence type="ECO:0000256" key="12">
    <source>
        <dbReference type="ARBA" id="ARBA00078564"/>
    </source>
</evidence>
<dbReference type="OrthoDB" id="9806824at2"/>
<evidence type="ECO:0000256" key="4">
    <source>
        <dbReference type="ARBA" id="ARBA00022692"/>
    </source>
</evidence>
<dbReference type="Pfam" id="PF00332">
    <property type="entry name" value="Glyco_hydro_17"/>
    <property type="match status" value="1"/>
</dbReference>
<evidence type="ECO:0000256" key="13">
    <source>
        <dbReference type="SAM" id="Phobius"/>
    </source>
</evidence>
<sequence>MRCEMSVMQWGVLINGTALFSVLIFKVLLQARKVKDIPPMHPIESASYTPYSNSRSFQRRKRVTLKQVIRELTVLSRYLPHIRTYSVSGAQAWIPRIAGLLGMKVSLGVWICDDERKNSMEIARAAVILRRCNNIVRVVVGNEVLFRHDMPLRRLKEYIHEVKLLTGLPVTTAELWHIWLSHPSLADCVDEITIHILPFWEGVNLAEAVNHTVSAVDKVSSAFPGRKIYVGEVGWPSGGHALNTMPADEYQQAEYIRGVVSQFKNMGVDYNVIEAFDQRWKRSEGTVGRHWGMFKSNGKVKFALGGKTSVPVKGGHVFLYEFCRGALGRKLLLCSGLAILLALAERVWLELSPLSPAYQLVATGVWCVWCISVLLISLHETVDGYLMPRNNSLFSPLEGEGRGSYKVAIHIPCSNEPPTMVNDTLSRISELFHGDYEVHVIDNNTDHASFWEPVQAHCLALGDKFNFWRVEKISGNKGGALNFLLGKTSEDVDVIAVVDSDYQIEQDWLGLTSLFDDPEIAVLQSPQDYRDQVSLFKRLCYYEYKSFFNVGMPIRNNFNAIILHGTMTLIRARVLRALRWSEQCVCEDAELGLRILQQGHKMRYIPVSYGKGLMPDSFNDYKRQRFRWVRGAVQILMGHAKAIFRKNEQLSWAQRYQFIIGWTHWLSQAGGLLMTSALIAWSALSLLAPPGVSSYPLLISSSLVLAFVVTLLAQMVLYVRYSPDGTYNAWLSILASHALNHIVAQAVFYSLWSKSTRFVVTPKQTAGSSLGKVLSSCAGEALLLAMLIVCALLVMCSSTLTLSSVVWSVMLITRSFPYGAALFMAYLSAAAKRPETGLCSHNNILNDCDTKTSLP</sequence>
<comment type="subcellular location">
    <subcellularLocation>
        <location evidence="1">Membrane</location>
        <topology evidence="1">Multi-pass membrane protein</topology>
    </subcellularLocation>
</comment>
<keyword evidence="3 14" id="KW-0808">Transferase</keyword>
<comment type="catalytic activity">
    <reaction evidence="9">
        <text>a 1,2-diacyl-sn-glycerol + UDP-alpha-D-glucose = a 1,2-diacyl-3-O-(beta-D-glucopyranosyl)-sn-glycerol + UDP + H(+)</text>
        <dbReference type="Rhea" id="RHEA:17285"/>
        <dbReference type="ChEBI" id="CHEBI:15378"/>
        <dbReference type="ChEBI" id="CHEBI:17815"/>
        <dbReference type="ChEBI" id="CHEBI:58223"/>
        <dbReference type="ChEBI" id="CHEBI:58885"/>
        <dbReference type="ChEBI" id="CHEBI:75799"/>
        <dbReference type="EC" id="2.4.1.336"/>
    </reaction>
</comment>
<dbReference type="SUPFAM" id="SSF53448">
    <property type="entry name" value="Nucleotide-diphospho-sugar transferases"/>
    <property type="match status" value="1"/>
</dbReference>
<keyword evidence="15" id="KW-1185">Reference proteome</keyword>
<keyword evidence="5" id="KW-0378">Hydrolase</keyword>
<keyword evidence="7 13" id="KW-1133">Transmembrane helix</keyword>
<evidence type="ECO:0000256" key="2">
    <source>
        <dbReference type="ARBA" id="ARBA00022676"/>
    </source>
</evidence>
<name>A0A5R8YPN1_9PSED</name>
<feature type="transmembrane region" description="Helical" evidence="13">
    <location>
        <begin position="695"/>
        <end position="717"/>
    </location>
</feature>
<protein>
    <recommendedName>
        <fullName evidence="11">Beta-monoglucosyldiacylglycerol synthase</fullName>
        <ecNumber evidence="10">2.4.1.336</ecNumber>
    </recommendedName>
    <alternativeName>
        <fullName evidence="12">UDP-glucose:1,2-diacylglycerol 3-beta-D-glucosyltransferase</fullName>
    </alternativeName>
</protein>
<keyword evidence="2" id="KW-0328">Glycosyltransferase</keyword>
<feature type="transmembrane region" description="Helical" evidence="13">
    <location>
        <begin position="12"/>
        <end position="29"/>
    </location>
</feature>
<comment type="caution">
    <text evidence="14">The sequence shown here is derived from an EMBL/GenBank/DDBJ whole genome shotgun (WGS) entry which is preliminary data.</text>
</comment>
<keyword evidence="6" id="KW-0460">Magnesium</keyword>
<evidence type="ECO:0000256" key="6">
    <source>
        <dbReference type="ARBA" id="ARBA00022842"/>
    </source>
</evidence>
<accession>A0A5R8YPN1</accession>
<evidence type="ECO:0000256" key="3">
    <source>
        <dbReference type="ARBA" id="ARBA00022679"/>
    </source>
</evidence>
<feature type="transmembrane region" description="Helical" evidence="13">
    <location>
        <begin position="729"/>
        <end position="752"/>
    </location>
</feature>
<organism evidence="14 15">
    <name type="scientific">Pseudomonas mosselii</name>
    <dbReference type="NCBI Taxonomy" id="78327"/>
    <lineage>
        <taxon>Bacteria</taxon>
        <taxon>Pseudomonadati</taxon>
        <taxon>Pseudomonadota</taxon>
        <taxon>Gammaproteobacteria</taxon>
        <taxon>Pseudomonadales</taxon>
        <taxon>Pseudomonadaceae</taxon>
        <taxon>Pseudomonas</taxon>
    </lineage>
</organism>
<keyword evidence="8 13" id="KW-0472">Membrane</keyword>
<dbReference type="SUPFAM" id="SSF51445">
    <property type="entry name" value="(Trans)glycosidases"/>
    <property type="match status" value="1"/>
</dbReference>
<dbReference type="AlphaFoldDB" id="A0A5R8YPN1"/>
<dbReference type="InterPro" id="IPR000490">
    <property type="entry name" value="Glyco_hydro_17"/>
</dbReference>
<reference evidence="14 15" key="1">
    <citation type="submission" date="2019-05" db="EMBL/GenBank/DDBJ databases">
        <title>Pseudomonas sp. SC006 isolated from lettuce that can produce HBGAs.</title>
        <authorList>
            <person name="Wang D."/>
            <person name="Liao N."/>
            <person name="Liu D."/>
            <person name="Zhang Z."/>
            <person name="Zou S."/>
        </authorList>
    </citation>
    <scope>NUCLEOTIDE SEQUENCE [LARGE SCALE GENOMIC DNA]</scope>
    <source>
        <strain evidence="14 15">SC006</strain>
    </source>
</reference>
<dbReference type="GO" id="GO:0016758">
    <property type="term" value="F:hexosyltransferase activity"/>
    <property type="evidence" value="ECO:0007669"/>
    <property type="project" value="TreeGrafter"/>
</dbReference>
<feature type="transmembrane region" description="Helical" evidence="13">
    <location>
        <begin position="773"/>
        <end position="794"/>
    </location>
</feature>
<evidence type="ECO:0000256" key="7">
    <source>
        <dbReference type="ARBA" id="ARBA00022989"/>
    </source>
</evidence>
<dbReference type="EC" id="2.4.1.336" evidence="10"/>
<evidence type="ECO:0000256" key="11">
    <source>
        <dbReference type="ARBA" id="ARBA00068721"/>
    </source>
</evidence>
<dbReference type="GO" id="GO:0004553">
    <property type="term" value="F:hydrolase activity, hydrolyzing O-glycosyl compounds"/>
    <property type="evidence" value="ECO:0007669"/>
    <property type="project" value="InterPro"/>
</dbReference>
<dbReference type="Proteomes" id="UP000309819">
    <property type="component" value="Unassembled WGS sequence"/>
</dbReference>
<dbReference type="GO" id="GO:0005975">
    <property type="term" value="P:carbohydrate metabolic process"/>
    <property type="evidence" value="ECO:0007669"/>
    <property type="project" value="InterPro"/>
</dbReference>
<feature type="transmembrane region" description="Helical" evidence="13">
    <location>
        <begin position="665"/>
        <end position="688"/>
    </location>
</feature>
<evidence type="ECO:0000256" key="10">
    <source>
        <dbReference type="ARBA" id="ARBA00066964"/>
    </source>
</evidence>
<dbReference type="PANTHER" id="PTHR43867:SF4">
    <property type="entry name" value="BETA-(1-3)-GLUCOSYL TRANSFERASE"/>
    <property type="match status" value="1"/>
</dbReference>
<evidence type="ECO:0000256" key="1">
    <source>
        <dbReference type="ARBA" id="ARBA00004141"/>
    </source>
</evidence>
<keyword evidence="4 13" id="KW-0812">Transmembrane</keyword>
<dbReference type="Gene3D" id="3.20.20.80">
    <property type="entry name" value="Glycosidases"/>
    <property type="match status" value="1"/>
</dbReference>
<feature type="transmembrane region" description="Helical" evidence="13">
    <location>
        <begin position="806"/>
        <end position="827"/>
    </location>
</feature>
<dbReference type="InterPro" id="IPR050321">
    <property type="entry name" value="Glycosyltr_2/OpgH_subfam"/>
</dbReference>
<evidence type="ECO:0000313" key="14">
    <source>
        <dbReference type="EMBL" id="TLP55421.1"/>
    </source>
</evidence>
<dbReference type="GO" id="GO:0005886">
    <property type="term" value="C:plasma membrane"/>
    <property type="evidence" value="ECO:0007669"/>
    <property type="project" value="TreeGrafter"/>
</dbReference>
<evidence type="ECO:0000256" key="9">
    <source>
        <dbReference type="ARBA" id="ARBA00053004"/>
    </source>
</evidence>
<dbReference type="InterPro" id="IPR017853">
    <property type="entry name" value="GH"/>
</dbReference>
<dbReference type="PANTHER" id="PTHR43867">
    <property type="entry name" value="CELLULOSE SYNTHASE CATALYTIC SUBUNIT A [UDP-FORMING]"/>
    <property type="match status" value="1"/>
</dbReference>
<dbReference type="InterPro" id="IPR029044">
    <property type="entry name" value="Nucleotide-diphossugar_trans"/>
</dbReference>
<dbReference type="EMBL" id="VAUO01000012">
    <property type="protein sequence ID" value="TLP55421.1"/>
    <property type="molecule type" value="Genomic_DNA"/>
</dbReference>
<proteinExistence type="predicted"/>
<dbReference type="Pfam" id="PF13641">
    <property type="entry name" value="Glyco_tranf_2_3"/>
    <property type="match status" value="1"/>
</dbReference>
<gene>
    <name evidence="14" type="ORF">FEM01_20150</name>
</gene>
<dbReference type="FunFam" id="3.90.550.10:FF:000164">
    <property type="entry name" value="Beta-(1-3)-glucosyl transferase"/>
    <property type="match status" value="1"/>
</dbReference>
<dbReference type="Gene3D" id="3.90.550.10">
    <property type="entry name" value="Spore Coat Polysaccharide Biosynthesis Protein SpsA, Chain A"/>
    <property type="match status" value="1"/>
</dbReference>
<evidence type="ECO:0000256" key="8">
    <source>
        <dbReference type="ARBA" id="ARBA00023136"/>
    </source>
</evidence>